<protein>
    <submittedName>
        <fullName evidence="1">Motility quorum-sensing regulator / GCU-specific mRNA interferase toxin</fullName>
    </submittedName>
</protein>
<sequence length="111" mass="12889">MPPLWWHIVVMEKGRPTYDLDESRPNWVLSTRWQSQTSALRDAIALGFDRAGVVGVISGITRKMFVKSMTTFADHRVWQDVYHVRARDLVLYVKFQADVVIGFTVMSFKEK</sequence>
<evidence type="ECO:0000313" key="2">
    <source>
        <dbReference type="Proteomes" id="UP001152604"/>
    </source>
</evidence>
<organism evidence="1 2">
    <name type="scientific">Mesorhizobium ventifaucium</name>
    <dbReference type="NCBI Taxonomy" id="666020"/>
    <lineage>
        <taxon>Bacteria</taxon>
        <taxon>Pseudomonadati</taxon>
        <taxon>Pseudomonadota</taxon>
        <taxon>Alphaproteobacteria</taxon>
        <taxon>Hyphomicrobiales</taxon>
        <taxon>Phyllobacteriaceae</taxon>
        <taxon>Mesorhizobium</taxon>
    </lineage>
</organism>
<dbReference type="InterPro" id="IPR031451">
    <property type="entry name" value="MqsR_toxin"/>
</dbReference>
<dbReference type="EMBL" id="CAKXZS010000011">
    <property type="protein sequence ID" value="CAH2397444.1"/>
    <property type="molecule type" value="Genomic_DNA"/>
</dbReference>
<dbReference type="CDD" id="cd12869">
    <property type="entry name" value="MqsR"/>
    <property type="match status" value="1"/>
</dbReference>
<reference evidence="1" key="1">
    <citation type="submission" date="2022-03" db="EMBL/GenBank/DDBJ databases">
        <authorList>
            <person name="Brunel B."/>
        </authorList>
    </citation>
    <scope>NUCLEOTIDE SEQUENCE</scope>
    <source>
        <strain evidence="1">STM4922sample</strain>
    </source>
</reference>
<dbReference type="InterPro" id="IPR038493">
    <property type="entry name" value="MqsR_sf"/>
</dbReference>
<accession>A0ABN8JL95</accession>
<dbReference type="Proteomes" id="UP001152604">
    <property type="component" value="Unassembled WGS sequence"/>
</dbReference>
<gene>
    <name evidence="1" type="ORF">MES4922_190179</name>
</gene>
<name>A0ABN8JL95_9HYPH</name>
<dbReference type="Pfam" id="PF15723">
    <property type="entry name" value="MqsR_toxin"/>
    <property type="match status" value="1"/>
</dbReference>
<comment type="caution">
    <text evidence="1">The sequence shown here is derived from an EMBL/GenBank/DDBJ whole genome shotgun (WGS) entry which is preliminary data.</text>
</comment>
<evidence type="ECO:0000313" key="1">
    <source>
        <dbReference type="EMBL" id="CAH2397444.1"/>
    </source>
</evidence>
<keyword evidence="2" id="KW-1185">Reference proteome</keyword>
<dbReference type="Gene3D" id="3.30.2310.40">
    <property type="match status" value="1"/>
</dbReference>
<proteinExistence type="predicted"/>